<reference evidence="6 7" key="1">
    <citation type="submission" date="2014-12" db="EMBL/GenBank/DDBJ databases">
        <title>Isolation of bacteria from lake water.</title>
        <authorList>
            <person name="Sheng K.-Y."/>
            <person name="Chin P.-S."/>
            <person name="Chan K.-G."/>
            <person name="Tan G.S."/>
        </authorList>
    </citation>
    <scope>NUCLEOTIDE SEQUENCE [LARGE SCALE GENOMIC DNA]</scope>
    <source>
        <strain evidence="6 7">KY4</strain>
    </source>
</reference>
<feature type="region of interest" description="Disordered" evidence="4">
    <location>
        <begin position="464"/>
        <end position="489"/>
    </location>
</feature>
<dbReference type="InterPro" id="IPR029063">
    <property type="entry name" value="SAM-dependent_MTases_sf"/>
</dbReference>
<dbReference type="PRINTS" id="PR00508">
    <property type="entry name" value="S21N4MTFRASE"/>
</dbReference>
<dbReference type="GO" id="GO:0032259">
    <property type="term" value="P:methylation"/>
    <property type="evidence" value="ECO:0007669"/>
    <property type="project" value="UniProtKB-KW"/>
</dbReference>
<dbReference type="InterPro" id="IPR002052">
    <property type="entry name" value="DNA_methylase_N6_adenine_CS"/>
</dbReference>
<accession>A0A0D7KBG1</accession>
<dbReference type="GO" id="GO:0008170">
    <property type="term" value="F:N-methyltransferase activity"/>
    <property type="evidence" value="ECO:0007669"/>
    <property type="project" value="InterPro"/>
</dbReference>
<keyword evidence="2 6" id="KW-0489">Methyltransferase</keyword>
<sequence>MPTLDWLHRAAAFSVADQVPYRLLETVSHHGSGDEKSTDNLLIHGDNLEALKALLPFYRGRIKCIFIDPPYNTQSAFEHYDDKLEHSQWLSMMLPRLELLRDLLSEDGSIWVTIDDNEAHYLKVLMDEVFGRGNFVANNVWQKRYSRENRESIGDVHDHLLVYAVNPVKFKQIRNRIPLDELQAKIYKNPENPGETDPAKRWRGLPMTAQGYRPNQMYVIVAPNGKEHVPPPGRCWSTVESEYLKLRESGRIYWGKDGNAQPSVIRFLSEVEGLVPWTWWPHEEVGHTDEAKKEANELFGGDVSFGTPKPERLIQRILHIATNPGDLVLDSFLGSGTTAAVAHKMGRRWIGIEMGEHALTHCLPRLQKVVAGEQGGISAAVGWGQSKDGQPFDGGGFRLARLGAPVFGPDGSIDPGVRFATLAAYIWQQETATAWDAGQGTPGTPYLGTHSVFDSYSRLMDGRQGPISLETSGGDGEAGTAPTTEPPAPTLRSRTAYYLLFNGILGDKRPAGGNVLTHAVLQSLLQLHAATPHPDAPLVVYGEACRLGAARLAQAHVVFKHIPYDVKAR</sequence>
<feature type="domain" description="DNA methylase N-4/N-6" evidence="5">
    <location>
        <begin position="62"/>
        <end position="359"/>
    </location>
</feature>
<comment type="caution">
    <text evidence="6">The sequence shown here is derived from an EMBL/GenBank/DDBJ whole genome shotgun (WGS) entry which is preliminary data.</text>
</comment>
<dbReference type="AlphaFoldDB" id="A0A0D7KBG1"/>
<dbReference type="InterPro" id="IPR002941">
    <property type="entry name" value="DNA_methylase_N4/N6"/>
</dbReference>
<keyword evidence="7" id="KW-1185">Reference proteome</keyword>
<evidence type="ECO:0000256" key="3">
    <source>
        <dbReference type="ARBA" id="ARBA00022679"/>
    </source>
</evidence>
<dbReference type="Pfam" id="PF01555">
    <property type="entry name" value="N6_N4_Mtase"/>
    <property type="match status" value="1"/>
</dbReference>
<evidence type="ECO:0000256" key="4">
    <source>
        <dbReference type="SAM" id="MobiDB-lite"/>
    </source>
</evidence>
<name>A0A0D7KBG1_9BURK</name>
<evidence type="ECO:0000313" key="7">
    <source>
        <dbReference type="Proteomes" id="UP000032566"/>
    </source>
</evidence>
<evidence type="ECO:0000256" key="2">
    <source>
        <dbReference type="ARBA" id="ARBA00022603"/>
    </source>
</evidence>
<dbReference type="OrthoDB" id="9816288at2"/>
<evidence type="ECO:0000259" key="5">
    <source>
        <dbReference type="Pfam" id="PF01555"/>
    </source>
</evidence>
<dbReference type="InterPro" id="IPR001091">
    <property type="entry name" value="RM_Methyltransferase"/>
</dbReference>
<proteinExistence type="inferred from homology"/>
<dbReference type="RefSeq" id="WP_044396183.1">
    <property type="nucleotide sequence ID" value="NZ_JXYQ01000010.1"/>
</dbReference>
<evidence type="ECO:0000313" key="6">
    <source>
        <dbReference type="EMBL" id="KJA11701.1"/>
    </source>
</evidence>
<dbReference type="STRING" id="80878.RP29_04280"/>
<dbReference type="Proteomes" id="UP000032566">
    <property type="component" value="Unassembled WGS sequence"/>
</dbReference>
<dbReference type="GO" id="GO:0003677">
    <property type="term" value="F:DNA binding"/>
    <property type="evidence" value="ECO:0007669"/>
    <property type="project" value="InterPro"/>
</dbReference>
<protein>
    <submittedName>
        <fullName evidence="6">DNA methylase</fullName>
    </submittedName>
</protein>
<dbReference type="PATRIC" id="fig|80878.5.peg.65"/>
<dbReference type="SUPFAM" id="SSF53335">
    <property type="entry name" value="S-adenosyl-L-methionine-dependent methyltransferases"/>
    <property type="match status" value="1"/>
</dbReference>
<comment type="similarity">
    <text evidence="1">Belongs to the N(4)/N(6)-methyltransferase family.</text>
</comment>
<keyword evidence="3" id="KW-0808">Transferase</keyword>
<evidence type="ECO:0000256" key="1">
    <source>
        <dbReference type="ARBA" id="ARBA00006594"/>
    </source>
</evidence>
<gene>
    <name evidence="6" type="ORF">RP29_04280</name>
</gene>
<dbReference type="PROSITE" id="PS00092">
    <property type="entry name" value="N6_MTASE"/>
    <property type="match status" value="1"/>
</dbReference>
<dbReference type="Gene3D" id="3.40.50.150">
    <property type="entry name" value="Vaccinia Virus protein VP39"/>
    <property type="match status" value="1"/>
</dbReference>
<dbReference type="EMBL" id="JXYQ01000010">
    <property type="protein sequence ID" value="KJA11701.1"/>
    <property type="molecule type" value="Genomic_DNA"/>
</dbReference>
<organism evidence="6 7">
    <name type="scientific">Acidovorax temperans</name>
    <dbReference type="NCBI Taxonomy" id="80878"/>
    <lineage>
        <taxon>Bacteria</taxon>
        <taxon>Pseudomonadati</taxon>
        <taxon>Pseudomonadota</taxon>
        <taxon>Betaproteobacteria</taxon>
        <taxon>Burkholderiales</taxon>
        <taxon>Comamonadaceae</taxon>
        <taxon>Acidovorax</taxon>
    </lineage>
</organism>